<evidence type="ECO:0000313" key="4">
    <source>
        <dbReference type="Proteomes" id="UP001158576"/>
    </source>
</evidence>
<dbReference type="InterPro" id="IPR027749">
    <property type="entry name" value="TTLL12"/>
</dbReference>
<accession>A0ABN7S7D8</accession>
<evidence type="ECO:0000313" key="3">
    <source>
        <dbReference type="EMBL" id="CAG5091356.1"/>
    </source>
</evidence>
<feature type="domain" description="Tubulin--tyrosine ligase-like protein 12 SET-like" evidence="2">
    <location>
        <begin position="59"/>
        <end position="217"/>
    </location>
</feature>
<dbReference type="Pfam" id="PF03133">
    <property type="entry name" value="TTL"/>
    <property type="match status" value="1"/>
</dbReference>
<protein>
    <submittedName>
        <fullName evidence="3">Oidioi.mRNA.OKI2018_I69.PAR.g12998.t1.cds</fullName>
    </submittedName>
</protein>
<sequence>MEINYENFEKYHEASLKSSAVPKRFWKKLYEKIIEQRFDAGEDFGLAENSEGDKGIPRNRKYKVVVRNEEGIDCQSPESIWLIDHCWTWRDRAEAAKQLQEHENLKQRLEGIFEKENLEKDEILDEIWSWGQVYNICIDGENAAFWYLLDEFGSRIRHHGDPNFVVIPFFCQFYGYSISIMFPKRSLRPYEEVTRDYASGSSKTDDRVIRLYPWVQAKLDASPAAPKKLDEFFEKIADKLKMTLPSLESHMIPEIQPPAKNIKVYAETAQVQKHLTDELFELVPDRSNADILWLQKPVHDFQEQFDQAPHQIVNSFPFEYLMTVKVDLTEMAKRKRKDGETSVHWYSPTYDLLSEASNFIAEFKRREREGLENTWIMKSWNGQRADKTIVTSSLIEILRHRELNQPLVVQKFITNQFTINRRAFHYRYHFFIKSIQPIEAYVVDIVRGLFCPKDFDLEKLYDNGGLLSNDDTDGDYSERMFFEKDFAPMMNELAPGKNIHAAVRAQSTRILRDVLIAAISKDYNPPCVISHYPQSRGFYAADFVLEKSDDGSARPYLLEINFNPSLAAMLSVDPDFMNKVFKTVFCDDKTLLPLIALHA</sequence>
<dbReference type="PANTHER" id="PTHR46088">
    <property type="entry name" value="TUBULIN--TYROSINE LIGASE-LIKE PROTEIN 12"/>
    <property type="match status" value="1"/>
</dbReference>
<dbReference type="InterPro" id="IPR004344">
    <property type="entry name" value="TTL/TTLL_fam"/>
</dbReference>
<dbReference type="PROSITE" id="PS51221">
    <property type="entry name" value="TTL"/>
    <property type="match status" value="1"/>
</dbReference>
<dbReference type="Pfam" id="PF25556">
    <property type="entry name" value="SET_TTL"/>
    <property type="match status" value="1"/>
</dbReference>
<dbReference type="Gene3D" id="3.30.470.20">
    <property type="entry name" value="ATP-grasp fold, B domain"/>
    <property type="match status" value="1"/>
</dbReference>
<feature type="coiled-coil region" evidence="1">
    <location>
        <begin position="92"/>
        <end position="119"/>
    </location>
</feature>
<dbReference type="EMBL" id="OU015568">
    <property type="protein sequence ID" value="CAG5091356.1"/>
    <property type="molecule type" value="Genomic_DNA"/>
</dbReference>
<dbReference type="PANTHER" id="PTHR46088:SF1">
    <property type="entry name" value="TUBULIN--TYROSINE LIGASE-LIKE PROTEIN 12"/>
    <property type="match status" value="1"/>
</dbReference>
<gene>
    <name evidence="3" type="ORF">OKIOD_LOCUS4556</name>
</gene>
<reference evidence="3 4" key="1">
    <citation type="submission" date="2021-04" db="EMBL/GenBank/DDBJ databases">
        <authorList>
            <person name="Bliznina A."/>
        </authorList>
    </citation>
    <scope>NUCLEOTIDE SEQUENCE [LARGE SCALE GENOMIC DNA]</scope>
</reference>
<keyword evidence="1" id="KW-0175">Coiled coil</keyword>
<evidence type="ECO:0000256" key="1">
    <source>
        <dbReference type="SAM" id="Coils"/>
    </source>
</evidence>
<dbReference type="Proteomes" id="UP001158576">
    <property type="component" value="Chromosome PAR"/>
</dbReference>
<dbReference type="SUPFAM" id="SSF56059">
    <property type="entry name" value="Glutathione synthetase ATP-binding domain-like"/>
    <property type="match status" value="1"/>
</dbReference>
<keyword evidence="4" id="KW-1185">Reference proteome</keyword>
<name>A0ABN7S7D8_OIKDI</name>
<organism evidence="3 4">
    <name type="scientific">Oikopleura dioica</name>
    <name type="common">Tunicate</name>
    <dbReference type="NCBI Taxonomy" id="34765"/>
    <lineage>
        <taxon>Eukaryota</taxon>
        <taxon>Metazoa</taxon>
        <taxon>Chordata</taxon>
        <taxon>Tunicata</taxon>
        <taxon>Appendicularia</taxon>
        <taxon>Copelata</taxon>
        <taxon>Oikopleuridae</taxon>
        <taxon>Oikopleura</taxon>
    </lineage>
</organism>
<dbReference type="InterPro" id="IPR057954">
    <property type="entry name" value="SET_TTL12"/>
</dbReference>
<proteinExistence type="predicted"/>
<evidence type="ECO:0000259" key="2">
    <source>
        <dbReference type="Pfam" id="PF25556"/>
    </source>
</evidence>